<evidence type="ECO:0000313" key="2">
    <source>
        <dbReference type="Proteomes" id="UP000682802"/>
    </source>
</evidence>
<dbReference type="EMBL" id="CP076129">
    <property type="protein sequence ID" value="QWG09682.1"/>
    <property type="molecule type" value="Genomic_DNA"/>
</dbReference>
<accession>A0ABX8H304</accession>
<protein>
    <submittedName>
        <fullName evidence="1">Uncharacterized protein</fullName>
    </submittedName>
</protein>
<organism evidence="1 2">
    <name type="scientific">Flammeovirga kamogawensis</name>
    <dbReference type="NCBI Taxonomy" id="373891"/>
    <lineage>
        <taxon>Bacteria</taxon>
        <taxon>Pseudomonadati</taxon>
        <taxon>Bacteroidota</taxon>
        <taxon>Cytophagia</taxon>
        <taxon>Cytophagales</taxon>
        <taxon>Flammeovirgaceae</taxon>
        <taxon>Flammeovirga</taxon>
    </lineage>
</organism>
<gene>
    <name evidence="1" type="ORF">KM029_24065</name>
</gene>
<proteinExistence type="predicted"/>
<sequence length="45" mass="5087">MKSFFLLLFAIFIMSVAIKIDEKSNKSYKSVELTISEEGSSLLID</sequence>
<dbReference type="Proteomes" id="UP000682802">
    <property type="component" value="Chromosome 2"/>
</dbReference>
<keyword evidence="2" id="KW-1185">Reference proteome</keyword>
<evidence type="ECO:0000313" key="1">
    <source>
        <dbReference type="EMBL" id="QWG09682.1"/>
    </source>
</evidence>
<reference evidence="1 2" key="1">
    <citation type="submission" date="2021-05" db="EMBL/GenBank/DDBJ databases">
        <title>Comparative genomic studies on the polysaccharide-degrading batcterial strains of the Flammeovirga genus.</title>
        <authorList>
            <person name="Zewei F."/>
            <person name="Zheng Z."/>
            <person name="Yu L."/>
            <person name="Ruyue G."/>
            <person name="Yanhong M."/>
            <person name="Yuanyuan C."/>
            <person name="Jingyan G."/>
            <person name="Wenjun H."/>
        </authorList>
    </citation>
    <scope>NUCLEOTIDE SEQUENCE [LARGE SCALE GENOMIC DNA]</scope>
    <source>
        <strain evidence="1 2">YS10</strain>
    </source>
</reference>
<name>A0ABX8H304_9BACT</name>
<dbReference type="RefSeq" id="WP_158631206.1">
    <property type="nucleotide sequence ID" value="NZ_CP076129.1"/>
</dbReference>